<comment type="catalytic activity">
    <reaction evidence="1">
        <text>an N-(acyl)-sphingosylphosphoethanolamine = an N-(acyl)-sphingosyl-1,3-cyclic phosphate + ethanolamine</text>
        <dbReference type="Rhea" id="RHEA:60648"/>
        <dbReference type="ChEBI" id="CHEBI:57603"/>
        <dbReference type="ChEBI" id="CHEBI:143891"/>
        <dbReference type="ChEBI" id="CHEBI:143892"/>
    </reaction>
</comment>
<keyword evidence="4" id="KW-1015">Disulfide bond</keyword>
<keyword evidence="6" id="KW-0732">Signal</keyword>
<organism evidence="8 9">
    <name type="scientific">Amblyomma americanum</name>
    <name type="common">Lone star tick</name>
    <dbReference type="NCBI Taxonomy" id="6943"/>
    <lineage>
        <taxon>Eukaryota</taxon>
        <taxon>Metazoa</taxon>
        <taxon>Ecdysozoa</taxon>
        <taxon>Arthropoda</taxon>
        <taxon>Chelicerata</taxon>
        <taxon>Arachnida</taxon>
        <taxon>Acari</taxon>
        <taxon>Parasitiformes</taxon>
        <taxon>Ixodida</taxon>
        <taxon>Ixodoidea</taxon>
        <taxon>Ixodidae</taxon>
        <taxon>Amblyomminae</taxon>
        <taxon>Amblyomma</taxon>
    </lineage>
</organism>
<dbReference type="PANTHER" id="PTHR46320">
    <property type="entry name" value="GLYCEROPHOSPHODIESTER PHOSPHODIESTERASE 1"/>
    <property type="match status" value="1"/>
</dbReference>
<gene>
    <name evidence="8" type="ORF">V5799_018421</name>
</gene>
<dbReference type="InterPro" id="IPR017946">
    <property type="entry name" value="PLC-like_Pdiesterase_TIM-brl"/>
</dbReference>
<feature type="chain" id="PRO_5042817506" description="GP-PDE domain-containing protein" evidence="6">
    <location>
        <begin position="21"/>
        <end position="205"/>
    </location>
</feature>
<keyword evidence="9" id="KW-1185">Reference proteome</keyword>
<evidence type="ECO:0000256" key="4">
    <source>
        <dbReference type="ARBA" id="ARBA00023157"/>
    </source>
</evidence>
<dbReference type="GO" id="GO:0046872">
    <property type="term" value="F:metal ion binding"/>
    <property type="evidence" value="ECO:0007669"/>
    <property type="project" value="UniProtKB-KW"/>
</dbReference>
<evidence type="ECO:0000256" key="5">
    <source>
        <dbReference type="ARBA" id="ARBA00023239"/>
    </source>
</evidence>
<reference evidence="8 9" key="1">
    <citation type="journal article" date="2023" name="Arcadia Sci">
        <title>De novo assembly of a long-read Amblyomma americanum tick genome.</title>
        <authorList>
            <person name="Chou S."/>
            <person name="Poskanzer K.E."/>
            <person name="Rollins M."/>
            <person name="Thuy-Boun P.S."/>
        </authorList>
    </citation>
    <scope>NUCLEOTIDE SEQUENCE [LARGE SCALE GENOMIC DNA]</scope>
    <source>
        <strain evidence="8">F_SG_1</strain>
        <tissue evidence="8">Salivary glands</tissue>
    </source>
</reference>
<keyword evidence="2" id="KW-0479">Metal-binding</keyword>
<evidence type="ECO:0000256" key="1">
    <source>
        <dbReference type="ARBA" id="ARBA00000110"/>
    </source>
</evidence>
<dbReference type="SUPFAM" id="SSF51695">
    <property type="entry name" value="PLC-like phosphodiesterases"/>
    <property type="match status" value="1"/>
</dbReference>
<dbReference type="Gene3D" id="3.20.20.190">
    <property type="entry name" value="Phosphatidylinositol (PI) phosphodiesterase"/>
    <property type="match status" value="1"/>
</dbReference>
<dbReference type="EMBL" id="JARKHS020009071">
    <property type="protein sequence ID" value="KAK8780238.1"/>
    <property type="molecule type" value="Genomic_DNA"/>
</dbReference>
<evidence type="ECO:0000259" key="7">
    <source>
        <dbReference type="PROSITE" id="PS51704"/>
    </source>
</evidence>
<evidence type="ECO:0000313" key="9">
    <source>
        <dbReference type="Proteomes" id="UP001321473"/>
    </source>
</evidence>
<feature type="domain" description="GP-PDE" evidence="7">
    <location>
        <begin position="47"/>
        <end position="205"/>
    </location>
</feature>
<comment type="caution">
    <text evidence="8">The sequence shown here is derived from an EMBL/GenBank/DDBJ whole genome shotgun (WGS) entry which is preliminary data.</text>
</comment>
<dbReference type="GO" id="GO:0008889">
    <property type="term" value="F:glycerophosphodiester phosphodiesterase activity"/>
    <property type="evidence" value="ECO:0007669"/>
    <property type="project" value="TreeGrafter"/>
</dbReference>
<dbReference type="GO" id="GO:0016829">
    <property type="term" value="F:lyase activity"/>
    <property type="evidence" value="ECO:0007669"/>
    <property type="project" value="UniProtKB-KW"/>
</dbReference>
<dbReference type="GO" id="GO:0070291">
    <property type="term" value="P:N-acylethanolamine metabolic process"/>
    <property type="evidence" value="ECO:0007669"/>
    <property type="project" value="TreeGrafter"/>
</dbReference>
<keyword evidence="3" id="KW-0460">Magnesium</keyword>
<evidence type="ECO:0000256" key="3">
    <source>
        <dbReference type="ARBA" id="ARBA00022842"/>
    </source>
</evidence>
<sequence length="205" mass="22746">MAPWYLTVFAMALICNLVLKAPRPRLSDARAKEVILGGRNGSDGSLPPVFAHRGGRREAPENTLAGIREAKRCNASGVHLDLSFTSDELIYGLRLRNPNIVTALTWRPGFYAYSDKENLKARFESPVKHWIAQALDWIADSAFHCGFTSYATGVLAVLVNRDSLSADYVRAWRDQGIHVIACTSSSSKQNDFLRKVLRVAIITDL</sequence>
<keyword evidence="5" id="KW-0456">Lyase</keyword>
<evidence type="ECO:0000256" key="6">
    <source>
        <dbReference type="SAM" id="SignalP"/>
    </source>
</evidence>
<dbReference type="Proteomes" id="UP001321473">
    <property type="component" value="Unassembled WGS sequence"/>
</dbReference>
<dbReference type="GO" id="GO:0005886">
    <property type="term" value="C:plasma membrane"/>
    <property type="evidence" value="ECO:0007669"/>
    <property type="project" value="TreeGrafter"/>
</dbReference>
<dbReference type="PANTHER" id="PTHR46320:SF1">
    <property type="entry name" value="GLYCEROPHOSPHODIESTER PHOSPHODIESTERASE 1"/>
    <property type="match status" value="1"/>
</dbReference>
<dbReference type="InterPro" id="IPR030395">
    <property type="entry name" value="GP_PDE_dom"/>
</dbReference>
<feature type="signal peptide" evidence="6">
    <location>
        <begin position="1"/>
        <end position="20"/>
    </location>
</feature>
<dbReference type="GO" id="GO:0006580">
    <property type="term" value="P:ethanolamine metabolic process"/>
    <property type="evidence" value="ECO:0007669"/>
    <property type="project" value="TreeGrafter"/>
</dbReference>
<dbReference type="AlphaFoldDB" id="A0AAQ4F0H8"/>
<evidence type="ECO:0000256" key="2">
    <source>
        <dbReference type="ARBA" id="ARBA00022723"/>
    </source>
</evidence>
<evidence type="ECO:0000313" key="8">
    <source>
        <dbReference type="EMBL" id="KAK8780238.1"/>
    </source>
</evidence>
<accession>A0AAQ4F0H8</accession>
<name>A0AAQ4F0H8_AMBAM</name>
<proteinExistence type="predicted"/>
<dbReference type="PROSITE" id="PS51704">
    <property type="entry name" value="GP_PDE"/>
    <property type="match status" value="1"/>
</dbReference>
<protein>
    <recommendedName>
        <fullName evidence="7">GP-PDE domain-containing protein</fullName>
    </recommendedName>
</protein>
<dbReference type="GO" id="GO:0006644">
    <property type="term" value="P:phospholipid metabolic process"/>
    <property type="evidence" value="ECO:0007669"/>
    <property type="project" value="TreeGrafter"/>
</dbReference>